<dbReference type="Proteomes" id="UP000604243">
    <property type="component" value="Unassembled WGS sequence"/>
</dbReference>
<sequence>MKAYLYDSPVLPDGFKLPKAYIDFAISSDSQDLLPWKIMAGDMAACLSYFGAMLLKFPNRPLVPFAIVHDESGVYNDGWIVLACFDGTDLSGDPPVRIYDYSRPKVFPWDEKPYQNFSAWLETAKNESSDYKSSLL</sequence>
<evidence type="ECO:0008006" key="3">
    <source>
        <dbReference type="Google" id="ProtNLM"/>
    </source>
</evidence>
<keyword evidence="2" id="KW-1185">Reference proteome</keyword>
<accession>A0ABQ3FPA9</accession>
<organism evidence="1 2">
    <name type="scientific">Kushneria pakistanensis</name>
    <dbReference type="NCBI Taxonomy" id="1508770"/>
    <lineage>
        <taxon>Bacteria</taxon>
        <taxon>Pseudomonadati</taxon>
        <taxon>Pseudomonadota</taxon>
        <taxon>Gammaproteobacteria</taxon>
        <taxon>Oceanospirillales</taxon>
        <taxon>Halomonadaceae</taxon>
        <taxon>Kushneria</taxon>
    </lineage>
</organism>
<gene>
    <name evidence="1" type="ORF">GCM10010082_27850</name>
</gene>
<evidence type="ECO:0000313" key="2">
    <source>
        <dbReference type="Proteomes" id="UP000604243"/>
    </source>
</evidence>
<protein>
    <recommendedName>
        <fullName evidence="3">SMI1/KNR4 family protein</fullName>
    </recommendedName>
</protein>
<name>A0ABQ3FPA9_9GAMM</name>
<dbReference type="RefSeq" id="WP_189519311.1">
    <property type="nucleotide sequence ID" value="NZ_BMZM01000004.1"/>
</dbReference>
<comment type="caution">
    <text evidence="1">The sequence shown here is derived from an EMBL/GenBank/DDBJ whole genome shotgun (WGS) entry which is preliminary data.</text>
</comment>
<reference evidence="2" key="1">
    <citation type="journal article" date="2019" name="Int. J. Syst. Evol. Microbiol.">
        <title>The Global Catalogue of Microorganisms (GCM) 10K type strain sequencing project: providing services to taxonomists for standard genome sequencing and annotation.</title>
        <authorList>
            <consortium name="The Broad Institute Genomics Platform"/>
            <consortium name="The Broad Institute Genome Sequencing Center for Infectious Disease"/>
            <person name="Wu L."/>
            <person name="Ma J."/>
        </authorList>
    </citation>
    <scope>NUCLEOTIDE SEQUENCE [LARGE SCALE GENOMIC DNA]</scope>
    <source>
        <strain evidence="2">KCTC 42082</strain>
    </source>
</reference>
<proteinExistence type="predicted"/>
<evidence type="ECO:0000313" key="1">
    <source>
        <dbReference type="EMBL" id="GHC31965.1"/>
    </source>
</evidence>
<dbReference type="EMBL" id="BMZM01000004">
    <property type="protein sequence ID" value="GHC31965.1"/>
    <property type="molecule type" value="Genomic_DNA"/>
</dbReference>